<dbReference type="InterPro" id="IPR036638">
    <property type="entry name" value="HLH_DNA-bd_sf"/>
</dbReference>
<dbReference type="OrthoDB" id="8964853at2759"/>
<feature type="non-terminal residue" evidence="4">
    <location>
        <position position="55"/>
    </location>
</feature>
<evidence type="ECO:0000256" key="2">
    <source>
        <dbReference type="ARBA" id="ARBA00023242"/>
    </source>
</evidence>
<dbReference type="AlphaFoldDB" id="A0A167KPQ0"/>
<organism evidence="4 5">
    <name type="scientific">Calocera viscosa (strain TUFC12733)</name>
    <dbReference type="NCBI Taxonomy" id="1330018"/>
    <lineage>
        <taxon>Eukaryota</taxon>
        <taxon>Fungi</taxon>
        <taxon>Dikarya</taxon>
        <taxon>Basidiomycota</taxon>
        <taxon>Agaricomycotina</taxon>
        <taxon>Dacrymycetes</taxon>
        <taxon>Dacrymycetales</taxon>
        <taxon>Dacrymycetaceae</taxon>
        <taxon>Calocera</taxon>
    </lineage>
</organism>
<gene>
    <name evidence="4" type="ORF">CALVIDRAFT_471205</name>
</gene>
<keyword evidence="5" id="KW-1185">Reference proteome</keyword>
<dbReference type="SUPFAM" id="SSF47459">
    <property type="entry name" value="HLH, helix-loop-helix DNA-binding domain"/>
    <property type="match status" value="1"/>
</dbReference>
<dbReference type="Proteomes" id="UP000076738">
    <property type="component" value="Unassembled WGS sequence"/>
</dbReference>
<accession>A0A167KPQ0</accession>
<dbReference type="PROSITE" id="PS50888">
    <property type="entry name" value="BHLH"/>
    <property type="match status" value="1"/>
</dbReference>
<feature type="non-terminal residue" evidence="4">
    <location>
        <position position="1"/>
    </location>
</feature>
<protein>
    <submittedName>
        <fullName evidence="4">BHLH transcription factor-like protein</fullName>
    </submittedName>
</protein>
<dbReference type="EMBL" id="KV417292">
    <property type="protein sequence ID" value="KZO94866.1"/>
    <property type="molecule type" value="Genomic_DNA"/>
</dbReference>
<dbReference type="GO" id="GO:0090575">
    <property type="term" value="C:RNA polymerase II transcription regulator complex"/>
    <property type="evidence" value="ECO:0007669"/>
    <property type="project" value="TreeGrafter"/>
</dbReference>
<evidence type="ECO:0000313" key="5">
    <source>
        <dbReference type="Proteomes" id="UP000076738"/>
    </source>
</evidence>
<keyword evidence="1" id="KW-0238">DNA-binding</keyword>
<dbReference type="GO" id="GO:0003677">
    <property type="term" value="F:DNA binding"/>
    <property type="evidence" value="ECO:0007669"/>
    <property type="project" value="UniProtKB-KW"/>
</dbReference>
<dbReference type="PANTHER" id="PTHR10328:SF15">
    <property type="entry name" value="BHLH TRANSCRIPTION FACTOR"/>
    <property type="match status" value="1"/>
</dbReference>
<keyword evidence="2" id="KW-0539">Nucleus</keyword>
<reference evidence="4 5" key="1">
    <citation type="journal article" date="2016" name="Mol. Biol. Evol.">
        <title>Comparative Genomics of Early-Diverging Mushroom-Forming Fungi Provides Insights into the Origins of Lignocellulose Decay Capabilities.</title>
        <authorList>
            <person name="Nagy L.G."/>
            <person name="Riley R."/>
            <person name="Tritt A."/>
            <person name="Adam C."/>
            <person name="Daum C."/>
            <person name="Floudas D."/>
            <person name="Sun H."/>
            <person name="Yadav J.S."/>
            <person name="Pangilinan J."/>
            <person name="Larsson K.H."/>
            <person name="Matsuura K."/>
            <person name="Barry K."/>
            <person name="Labutti K."/>
            <person name="Kuo R."/>
            <person name="Ohm R.A."/>
            <person name="Bhattacharya S.S."/>
            <person name="Shirouzu T."/>
            <person name="Yoshinaga Y."/>
            <person name="Martin F.M."/>
            <person name="Grigoriev I.V."/>
            <person name="Hibbett D.S."/>
        </authorList>
    </citation>
    <scope>NUCLEOTIDE SEQUENCE [LARGE SCALE GENOMIC DNA]</scope>
    <source>
        <strain evidence="4 5">TUFC12733</strain>
    </source>
</reference>
<dbReference type="Gene3D" id="4.10.280.10">
    <property type="entry name" value="Helix-loop-helix DNA-binding domain"/>
    <property type="match status" value="1"/>
</dbReference>
<dbReference type="Pfam" id="PF00010">
    <property type="entry name" value="HLH"/>
    <property type="match status" value="1"/>
</dbReference>
<proteinExistence type="predicted"/>
<evidence type="ECO:0000259" key="3">
    <source>
        <dbReference type="PROSITE" id="PS50888"/>
    </source>
</evidence>
<sequence length="55" mass="6592">TPYSRSPELRVSHKLAERKRRKEMKDLFDELRDQLPADRGMKASKWEILSKGMKF</sequence>
<dbReference type="STRING" id="1330018.A0A167KPQ0"/>
<dbReference type="GO" id="GO:0003700">
    <property type="term" value="F:DNA-binding transcription factor activity"/>
    <property type="evidence" value="ECO:0007669"/>
    <property type="project" value="TreeGrafter"/>
</dbReference>
<feature type="domain" description="BHLH" evidence="3">
    <location>
        <begin position="8"/>
        <end position="55"/>
    </location>
</feature>
<dbReference type="GO" id="GO:0046983">
    <property type="term" value="F:protein dimerization activity"/>
    <property type="evidence" value="ECO:0007669"/>
    <property type="project" value="InterPro"/>
</dbReference>
<dbReference type="GO" id="GO:0045944">
    <property type="term" value="P:positive regulation of transcription by RNA polymerase II"/>
    <property type="evidence" value="ECO:0007669"/>
    <property type="project" value="TreeGrafter"/>
</dbReference>
<dbReference type="PANTHER" id="PTHR10328">
    <property type="entry name" value="PROTEIN MAX MYC-ASSOCIATED FACTOR X"/>
    <property type="match status" value="1"/>
</dbReference>
<name>A0A167KPQ0_CALVF</name>
<evidence type="ECO:0000313" key="4">
    <source>
        <dbReference type="EMBL" id="KZO94866.1"/>
    </source>
</evidence>
<dbReference type="InterPro" id="IPR011598">
    <property type="entry name" value="bHLH_dom"/>
</dbReference>
<evidence type="ECO:0000256" key="1">
    <source>
        <dbReference type="ARBA" id="ARBA00023125"/>
    </source>
</evidence>